<evidence type="ECO:0000313" key="2">
    <source>
        <dbReference type="EMBL" id="RLL22537.1"/>
    </source>
</evidence>
<keyword evidence="1" id="KW-0812">Transmembrane</keyword>
<name>A0ABX9TYD5_9GAMM</name>
<keyword evidence="3" id="KW-1185">Reference proteome</keyword>
<dbReference type="Proteomes" id="UP000280271">
    <property type="component" value="Unassembled WGS sequence"/>
</dbReference>
<keyword evidence="1" id="KW-0472">Membrane</keyword>
<evidence type="ECO:0000256" key="1">
    <source>
        <dbReference type="SAM" id="Phobius"/>
    </source>
</evidence>
<gene>
    <name evidence="2" type="ORF">D9K81_07290</name>
</gene>
<reference evidence="2 3" key="1">
    <citation type="submission" date="2018-09" db="EMBL/GenBank/DDBJ databases">
        <title>The draft genome of Acinetobacter sp. strains.</title>
        <authorList>
            <person name="Qin J."/>
            <person name="Feng Y."/>
            <person name="Zong Z."/>
        </authorList>
    </citation>
    <scope>NUCLEOTIDE SEQUENCE [LARGE SCALE GENOMIC DNA]</scope>
    <source>
        <strain evidence="2 3">WCHAc060005</strain>
    </source>
</reference>
<comment type="caution">
    <text evidence="2">The sequence shown here is derived from an EMBL/GenBank/DDBJ whole genome shotgun (WGS) entry which is preliminary data.</text>
</comment>
<feature type="transmembrane region" description="Helical" evidence="1">
    <location>
        <begin position="12"/>
        <end position="34"/>
    </location>
</feature>
<protein>
    <recommendedName>
        <fullName evidence="4">ATP synthase F0 subunit 8</fullName>
    </recommendedName>
</protein>
<sequence length="66" mass="7633">MPTIKTMPKTSNALFNLLLFFNLLVLIPLVFLYFNKLYFFNSLHTNLYPTLALKNSNMTQSAQLGF</sequence>
<keyword evidence="1" id="KW-1133">Transmembrane helix</keyword>
<dbReference type="EMBL" id="RCHC01000006">
    <property type="protein sequence ID" value="RLL22537.1"/>
    <property type="molecule type" value="Genomic_DNA"/>
</dbReference>
<evidence type="ECO:0000313" key="3">
    <source>
        <dbReference type="Proteomes" id="UP000280271"/>
    </source>
</evidence>
<proteinExistence type="predicted"/>
<accession>A0ABX9TYD5</accession>
<organism evidence="2 3">
    <name type="scientific">Acinetobacter chengduensis</name>
    <dbReference type="NCBI Taxonomy" id="2420890"/>
    <lineage>
        <taxon>Bacteria</taxon>
        <taxon>Pseudomonadati</taxon>
        <taxon>Pseudomonadota</taxon>
        <taxon>Gammaproteobacteria</taxon>
        <taxon>Moraxellales</taxon>
        <taxon>Moraxellaceae</taxon>
        <taxon>Acinetobacter</taxon>
    </lineage>
</organism>
<evidence type="ECO:0008006" key="4">
    <source>
        <dbReference type="Google" id="ProtNLM"/>
    </source>
</evidence>